<dbReference type="STRING" id="390640.SAMN04488034_101223"/>
<dbReference type="InterPro" id="IPR029377">
    <property type="entry name" value="TMEM220"/>
</dbReference>
<dbReference type="OrthoDB" id="329078at2"/>
<protein>
    <submittedName>
        <fullName evidence="2">Transmembrane family 220, helix</fullName>
    </submittedName>
</protein>
<dbReference type="RefSeq" id="WP_093110897.1">
    <property type="nucleotide sequence ID" value="NZ_FNGG01000001.1"/>
</dbReference>
<keyword evidence="1 2" id="KW-0812">Transmembrane</keyword>
<keyword evidence="1" id="KW-1133">Transmembrane helix</keyword>
<gene>
    <name evidence="2" type="ORF">SAMN04488034_101223</name>
</gene>
<dbReference type="EMBL" id="FNUG01000001">
    <property type="protein sequence ID" value="SEE30326.1"/>
    <property type="molecule type" value="Genomic_DNA"/>
</dbReference>
<evidence type="ECO:0000313" key="3">
    <source>
        <dbReference type="Proteomes" id="UP000199448"/>
    </source>
</evidence>
<name>A0A1H5HQN4_9FLAO</name>
<proteinExistence type="predicted"/>
<accession>A0A1H5HQN4</accession>
<dbReference type="Proteomes" id="UP000199448">
    <property type="component" value="Unassembled WGS sequence"/>
</dbReference>
<reference evidence="2 3" key="1">
    <citation type="submission" date="2016-10" db="EMBL/GenBank/DDBJ databases">
        <authorList>
            <person name="de Groot N.N."/>
        </authorList>
    </citation>
    <scope>NUCLEOTIDE SEQUENCE [LARGE SCALE GENOMIC DNA]</scope>
    <source>
        <strain evidence="2 3">DSM 23553</strain>
    </source>
</reference>
<feature type="transmembrane region" description="Helical" evidence="1">
    <location>
        <begin position="26"/>
        <end position="44"/>
    </location>
</feature>
<dbReference type="AlphaFoldDB" id="A0A1H5HQN4"/>
<dbReference type="PANTHER" id="PTHR34262">
    <property type="entry name" value="TRANSMEMBRANE PROTEIN 220"/>
    <property type="match status" value="1"/>
</dbReference>
<sequence>MKLLNAFFVIIFSISAVIQYNDPDPALWMAIYGYGALACTLAFLEKDNRIWHFAGIIVFLTYAIFLFFVTDGVLSWLTQHRAESITGPMAHEKPWIEFTREFLGLLILSFAHLLNLLFRFKKNPPTQITDHEN</sequence>
<feature type="transmembrane region" description="Helical" evidence="1">
    <location>
        <begin position="56"/>
        <end position="78"/>
    </location>
</feature>
<organism evidence="2 3">
    <name type="scientific">Salinimicrobium catena</name>
    <dbReference type="NCBI Taxonomy" id="390640"/>
    <lineage>
        <taxon>Bacteria</taxon>
        <taxon>Pseudomonadati</taxon>
        <taxon>Bacteroidota</taxon>
        <taxon>Flavobacteriia</taxon>
        <taxon>Flavobacteriales</taxon>
        <taxon>Flavobacteriaceae</taxon>
        <taxon>Salinimicrobium</taxon>
    </lineage>
</organism>
<dbReference type="Pfam" id="PF15071">
    <property type="entry name" value="TMEM220"/>
    <property type="match status" value="1"/>
</dbReference>
<keyword evidence="3" id="KW-1185">Reference proteome</keyword>
<dbReference type="PANTHER" id="PTHR34262:SF1">
    <property type="entry name" value="TRANSMEMBRANE PROTEIN 220"/>
    <property type="match status" value="1"/>
</dbReference>
<evidence type="ECO:0000256" key="1">
    <source>
        <dbReference type="SAM" id="Phobius"/>
    </source>
</evidence>
<feature type="transmembrane region" description="Helical" evidence="1">
    <location>
        <begin position="98"/>
        <end position="118"/>
    </location>
</feature>
<evidence type="ECO:0000313" key="2">
    <source>
        <dbReference type="EMBL" id="SEE30326.1"/>
    </source>
</evidence>
<keyword evidence="1" id="KW-0472">Membrane</keyword>